<name>A0A9W5X618_9BACI</name>
<evidence type="ECO:0000256" key="3">
    <source>
        <dbReference type="ARBA" id="ARBA00023163"/>
    </source>
</evidence>
<dbReference type="PANTHER" id="PTHR47504:SF5">
    <property type="entry name" value="RIGHT ORIGIN-BINDING PROTEIN"/>
    <property type="match status" value="1"/>
</dbReference>
<dbReference type="Proteomes" id="UP000621492">
    <property type="component" value="Unassembled WGS sequence"/>
</dbReference>
<dbReference type="GO" id="GO:0003700">
    <property type="term" value="F:DNA-binding transcription factor activity"/>
    <property type="evidence" value="ECO:0007669"/>
    <property type="project" value="InterPro"/>
</dbReference>
<protein>
    <recommendedName>
        <fullName evidence="4">HTH araC/xylS-type domain-containing protein</fullName>
    </recommendedName>
</protein>
<evidence type="ECO:0000259" key="4">
    <source>
        <dbReference type="PROSITE" id="PS01124"/>
    </source>
</evidence>
<dbReference type="InterPro" id="IPR050959">
    <property type="entry name" value="MarA-like"/>
</dbReference>
<dbReference type="InterPro" id="IPR009057">
    <property type="entry name" value="Homeodomain-like_sf"/>
</dbReference>
<dbReference type="Gene3D" id="3.20.80.10">
    <property type="entry name" value="Regulatory factor, effector binding domain"/>
    <property type="match status" value="1"/>
</dbReference>
<dbReference type="Gene3D" id="1.10.10.60">
    <property type="entry name" value="Homeodomain-like"/>
    <property type="match status" value="2"/>
</dbReference>
<dbReference type="SMART" id="SM00342">
    <property type="entry name" value="HTH_ARAC"/>
    <property type="match status" value="1"/>
</dbReference>
<evidence type="ECO:0000256" key="1">
    <source>
        <dbReference type="ARBA" id="ARBA00023015"/>
    </source>
</evidence>
<dbReference type="EMBL" id="BMJD01000021">
    <property type="protein sequence ID" value="GGB47624.1"/>
    <property type="molecule type" value="Genomic_DNA"/>
</dbReference>
<dbReference type="InterPro" id="IPR011256">
    <property type="entry name" value="Reg_factor_effector_dom_sf"/>
</dbReference>
<evidence type="ECO:0000313" key="5">
    <source>
        <dbReference type="EMBL" id="GGB47624.1"/>
    </source>
</evidence>
<dbReference type="Pfam" id="PF14526">
    <property type="entry name" value="Cass2"/>
    <property type="match status" value="1"/>
</dbReference>
<dbReference type="GO" id="GO:0043565">
    <property type="term" value="F:sequence-specific DNA binding"/>
    <property type="evidence" value="ECO:0007669"/>
    <property type="project" value="InterPro"/>
</dbReference>
<comment type="caution">
    <text evidence="5">The sequence shown here is derived from an EMBL/GenBank/DDBJ whole genome shotgun (WGS) entry which is preliminary data.</text>
</comment>
<dbReference type="SUPFAM" id="SSF46689">
    <property type="entry name" value="Homeodomain-like"/>
    <property type="match status" value="2"/>
</dbReference>
<dbReference type="AlphaFoldDB" id="A0A9W5X618"/>
<keyword evidence="6" id="KW-1185">Reference proteome</keyword>
<reference evidence="5" key="2">
    <citation type="submission" date="2020-09" db="EMBL/GenBank/DDBJ databases">
        <authorList>
            <person name="Sun Q."/>
            <person name="Zhou Y."/>
        </authorList>
    </citation>
    <scope>NUCLEOTIDE SEQUENCE</scope>
    <source>
        <strain evidence="5">CGMCC 1.15454</strain>
    </source>
</reference>
<keyword evidence="1" id="KW-0805">Transcription regulation</keyword>
<evidence type="ECO:0000313" key="6">
    <source>
        <dbReference type="Proteomes" id="UP000621492"/>
    </source>
</evidence>
<proteinExistence type="predicted"/>
<dbReference type="InterPro" id="IPR020449">
    <property type="entry name" value="Tscrpt_reg_AraC-type_HTH"/>
</dbReference>
<reference evidence="5" key="1">
    <citation type="journal article" date="2014" name="Int. J. Syst. Evol. Microbiol.">
        <title>Complete genome sequence of Corynebacterium casei LMG S-19264T (=DSM 44701T), isolated from a smear-ripened cheese.</title>
        <authorList>
            <consortium name="US DOE Joint Genome Institute (JGI-PGF)"/>
            <person name="Walter F."/>
            <person name="Albersmeier A."/>
            <person name="Kalinowski J."/>
            <person name="Ruckert C."/>
        </authorList>
    </citation>
    <scope>NUCLEOTIDE SEQUENCE</scope>
    <source>
        <strain evidence="5">CGMCC 1.15454</strain>
    </source>
</reference>
<dbReference type="PROSITE" id="PS01124">
    <property type="entry name" value="HTH_ARAC_FAMILY_2"/>
    <property type="match status" value="1"/>
</dbReference>
<dbReference type="Pfam" id="PF12833">
    <property type="entry name" value="HTH_18"/>
    <property type="match status" value="1"/>
</dbReference>
<keyword evidence="3" id="KW-0804">Transcription</keyword>
<evidence type="ECO:0000256" key="2">
    <source>
        <dbReference type="ARBA" id="ARBA00023125"/>
    </source>
</evidence>
<sequence length="261" mass="30302">MEGLQRMIASIDYIEKNLDADLPIEHVAMVACMSRFHFQRMFHMLTGVTVADYIRRRRLTLAAQELTHSKSKVIEIAYKYGYETPESFSKAFRKLHGLSPSAARRYNQSLKAFPRLSFQIQLKGDEEMNYRIVEKEAFRVVGKGIRTATIDGQNHRDIPAFWDESNRNGFTEKLVNDCGSMGLLGVCMEFDKQQEELTYFICAERSNQAVPSDWEEKEIPASTWGFSRRSVRCRMRLKRYGIVFFPNGFPQPGMSMLMHRK</sequence>
<feature type="domain" description="HTH araC/xylS-type" evidence="4">
    <location>
        <begin position="8"/>
        <end position="106"/>
    </location>
</feature>
<dbReference type="InterPro" id="IPR018060">
    <property type="entry name" value="HTH_AraC"/>
</dbReference>
<dbReference type="InterPro" id="IPR018062">
    <property type="entry name" value="HTH_AraC-typ_CS"/>
</dbReference>
<dbReference type="InterPro" id="IPR029441">
    <property type="entry name" value="Cass2"/>
</dbReference>
<organism evidence="5 6">
    <name type="scientific">Lentibacillus populi</name>
    <dbReference type="NCBI Taxonomy" id="1827502"/>
    <lineage>
        <taxon>Bacteria</taxon>
        <taxon>Bacillati</taxon>
        <taxon>Bacillota</taxon>
        <taxon>Bacilli</taxon>
        <taxon>Bacillales</taxon>
        <taxon>Bacillaceae</taxon>
        <taxon>Lentibacillus</taxon>
    </lineage>
</organism>
<dbReference type="PANTHER" id="PTHR47504">
    <property type="entry name" value="RIGHT ORIGIN-BINDING PROTEIN"/>
    <property type="match status" value="1"/>
</dbReference>
<dbReference type="SUPFAM" id="SSF55136">
    <property type="entry name" value="Probable bacterial effector-binding domain"/>
    <property type="match status" value="1"/>
</dbReference>
<accession>A0A9W5X618</accession>
<dbReference type="PRINTS" id="PR00032">
    <property type="entry name" value="HTHARAC"/>
</dbReference>
<dbReference type="PROSITE" id="PS00041">
    <property type="entry name" value="HTH_ARAC_FAMILY_1"/>
    <property type="match status" value="1"/>
</dbReference>
<gene>
    <name evidence="5" type="ORF">GCM10011409_26390</name>
</gene>
<keyword evidence="2" id="KW-0238">DNA-binding</keyword>